<sequence length="603" mass="67810">MSRKGNKRASSQTQAEVNRIIGWRSLYVHPIFGPLAYHTYEEDSNLCPQDGWAVVTSNGQIHTNASKMGAPEEWSYIFAHCLLHLGFGHFQQKKYQRELWNAACDCYIARFLADLKFGQPPQELQGLIQEVQALGINTRSEERIFEVFCERGQPEQLRPTGTAGMTPIDMIEVAKAKYYEVDWQDHFAKGLELAVADAVDIAGGVTPPPRDPDGRVMSEAQRARSWFITSYPLLGALAASFEIIEDQLLCHRMNIAVAAINMEQREIYINPRAGLTQEELRFVMAHELLHAGLRHDVRCEGRDFYLWNVACDYVVNGWLVEMGVGDLPHIGALYDPTLKGESAEAIYDLIVRDLRRYRKLSTLRGVGMGDMLSEPGWWHNSDGQSLDEFYRSCLSQGLLLHQEQERGYLSAGLIEEIRALGQPPVPWDVELAHWFDEHFPPLEQMRTYARVSRRQSSTPDIPRASWIAPPEDSHRTFGVLLDTSGSMDRTLLAKALGTIASYSIARDVAAVRVVFCDAATFDQGYMPAEEIAGNVKVRGRGGTILQPGIDLLEKAEDFPKNGPLLIITDGFCDRLSIKREHAFLLPVGRTLPFPPKGPVFNIR</sequence>
<dbReference type="PANTHER" id="PTHR38730">
    <property type="entry name" value="SLL7028 PROTEIN"/>
    <property type="match status" value="1"/>
</dbReference>
<gene>
    <name evidence="2" type="ORF">KSF_053480</name>
</gene>
<comment type="caution">
    <text evidence="2">The sequence shown here is derived from an EMBL/GenBank/DDBJ whole genome shotgun (WGS) entry which is preliminary data.</text>
</comment>
<feature type="domain" description="Putative metallopeptidase" evidence="1">
    <location>
        <begin position="218"/>
        <end position="348"/>
    </location>
</feature>
<accession>A0A8J3IMV3</accession>
<organism evidence="2 3">
    <name type="scientific">Reticulibacter mediterranei</name>
    <dbReference type="NCBI Taxonomy" id="2778369"/>
    <lineage>
        <taxon>Bacteria</taxon>
        <taxon>Bacillati</taxon>
        <taxon>Chloroflexota</taxon>
        <taxon>Ktedonobacteria</taxon>
        <taxon>Ktedonobacterales</taxon>
        <taxon>Reticulibacteraceae</taxon>
        <taxon>Reticulibacter</taxon>
    </lineage>
</organism>
<name>A0A8J3IMV3_9CHLR</name>
<evidence type="ECO:0000259" key="1">
    <source>
        <dbReference type="Pfam" id="PF13203"/>
    </source>
</evidence>
<dbReference type="PANTHER" id="PTHR38730:SF1">
    <property type="entry name" value="SLL7028 PROTEIN"/>
    <property type="match status" value="1"/>
</dbReference>
<dbReference type="Proteomes" id="UP000597444">
    <property type="component" value="Unassembled WGS sequence"/>
</dbReference>
<dbReference type="InterPro" id="IPR025154">
    <property type="entry name" value="Put_metallopeptidase_dom"/>
</dbReference>
<evidence type="ECO:0000313" key="3">
    <source>
        <dbReference type="Proteomes" id="UP000597444"/>
    </source>
</evidence>
<dbReference type="RefSeq" id="WP_220205986.1">
    <property type="nucleotide sequence ID" value="NZ_BNJK01000001.1"/>
</dbReference>
<reference evidence="2" key="1">
    <citation type="submission" date="2020-10" db="EMBL/GenBank/DDBJ databases">
        <title>Taxonomic study of unclassified bacteria belonging to the class Ktedonobacteria.</title>
        <authorList>
            <person name="Yabe S."/>
            <person name="Wang C.M."/>
            <person name="Zheng Y."/>
            <person name="Sakai Y."/>
            <person name="Cavaletti L."/>
            <person name="Monciardini P."/>
            <person name="Donadio S."/>
        </authorList>
    </citation>
    <scope>NUCLEOTIDE SEQUENCE</scope>
    <source>
        <strain evidence="2">ID150040</strain>
    </source>
</reference>
<proteinExistence type="predicted"/>
<keyword evidence="3" id="KW-1185">Reference proteome</keyword>
<dbReference type="EMBL" id="BNJK01000001">
    <property type="protein sequence ID" value="GHO95300.1"/>
    <property type="molecule type" value="Genomic_DNA"/>
</dbReference>
<protein>
    <recommendedName>
        <fullName evidence="1">Putative metallopeptidase domain-containing protein</fullName>
    </recommendedName>
</protein>
<dbReference type="Pfam" id="PF13203">
    <property type="entry name" value="DUF2201_N"/>
    <property type="match status" value="1"/>
</dbReference>
<dbReference type="AlphaFoldDB" id="A0A8J3IMV3"/>
<evidence type="ECO:0000313" key="2">
    <source>
        <dbReference type="EMBL" id="GHO95300.1"/>
    </source>
</evidence>